<dbReference type="Proteomes" id="UP000018733">
    <property type="component" value="Unassembled WGS sequence"/>
</dbReference>
<evidence type="ECO:0000313" key="1">
    <source>
        <dbReference type="EMBL" id="ETF03467.1"/>
    </source>
</evidence>
<dbReference type="HOGENOM" id="CLU_1029090_0_0_4"/>
<name>V8QUZ8_9BURK</name>
<accession>V8QUZ8</accession>
<gene>
    <name evidence="1" type="ORF">W822_08035</name>
</gene>
<dbReference type="EMBL" id="AYXT01000009">
    <property type="protein sequence ID" value="ETF03467.1"/>
    <property type="molecule type" value="Genomic_DNA"/>
</dbReference>
<proteinExistence type="predicted"/>
<evidence type="ECO:0000313" key="2">
    <source>
        <dbReference type="Proteomes" id="UP000018733"/>
    </source>
</evidence>
<protein>
    <submittedName>
        <fullName evidence="1">Uncharacterized protein</fullName>
    </submittedName>
</protein>
<reference evidence="1 2" key="1">
    <citation type="journal article" date="2014" name="Genome Announc.">
        <title>Draft Genome Sequence of Advenella kashmirensis Strain W13003, a Polycyclic Aromatic Hydrocarbon-Degrading Bacterium.</title>
        <authorList>
            <person name="Wang X."/>
            <person name="Jin D."/>
            <person name="Zhou L."/>
            <person name="Wu L."/>
            <person name="An W."/>
            <person name="Zhao L."/>
        </authorList>
    </citation>
    <scope>NUCLEOTIDE SEQUENCE [LARGE SCALE GENOMIC DNA]</scope>
    <source>
        <strain evidence="1 2">W13003</strain>
    </source>
</reference>
<dbReference type="PATRIC" id="fig|1424334.3.peg.1608"/>
<organism evidence="1 2">
    <name type="scientific">Advenella kashmirensis W13003</name>
    <dbReference type="NCBI Taxonomy" id="1424334"/>
    <lineage>
        <taxon>Bacteria</taxon>
        <taxon>Pseudomonadati</taxon>
        <taxon>Pseudomonadota</taxon>
        <taxon>Betaproteobacteria</taxon>
        <taxon>Burkholderiales</taxon>
        <taxon>Alcaligenaceae</taxon>
    </lineage>
</organism>
<sequence>MLEFIDRYADERFQNNKRLKVASIWIGTIANEQSLIDYIAADDPESGHFARDMGEDWFDHDFIAVEHQKAPEPLEQVVERLAQTLGCPDEMKQEILRRCQNGGIRQANTTVCLMQHVYRGNDAQDFHGMVFAGSYEYEEPAQQPVSKYDHLFAGVTTAAALPDLREYVTSGAFADESGLISDDIQYYGYKLRDAVQLPVAEFFDLPIVKQRLVLADSAQAVYEACRKAGLESINAFISAGTQAPTPLNIDEDKTVCGLHYVGTFKTQYPE</sequence>
<dbReference type="STRING" id="1424334.W822_08035"/>
<comment type="caution">
    <text evidence="1">The sequence shown here is derived from an EMBL/GenBank/DDBJ whole genome shotgun (WGS) entry which is preliminary data.</text>
</comment>
<dbReference type="Pfam" id="PF14112">
    <property type="entry name" value="DUF4284"/>
    <property type="match status" value="1"/>
</dbReference>
<dbReference type="InterPro" id="IPR025560">
    <property type="entry name" value="Imm22"/>
</dbReference>
<dbReference type="RefSeq" id="WP_024004583.1">
    <property type="nucleotide sequence ID" value="NZ_KI650979.1"/>
</dbReference>
<dbReference type="OrthoDB" id="5186491at2"/>
<keyword evidence="2" id="KW-1185">Reference proteome</keyword>
<dbReference type="AlphaFoldDB" id="V8QUZ8"/>